<feature type="domain" description="DUF4158" evidence="1">
    <location>
        <begin position="7"/>
        <end position="166"/>
    </location>
</feature>
<comment type="caution">
    <text evidence="2">The sequence shown here is derived from an EMBL/GenBank/DDBJ whole genome shotgun (WGS) entry which is preliminary data.</text>
</comment>
<evidence type="ECO:0000313" key="2">
    <source>
        <dbReference type="EMBL" id="MBK2065712.1"/>
    </source>
</evidence>
<dbReference type="EMBL" id="JACVKN010000180">
    <property type="protein sequence ID" value="MBK2065712.1"/>
    <property type="molecule type" value="Genomic_DNA"/>
</dbReference>
<keyword evidence="3" id="KW-1185">Reference proteome</keyword>
<organism evidence="2 3">
    <name type="scientific">Francisella noatunensis</name>
    <dbReference type="NCBI Taxonomy" id="657445"/>
    <lineage>
        <taxon>Bacteria</taxon>
        <taxon>Pseudomonadati</taxon>
        <taxon>Pseudomonadota</taxon>
        <taxon>Gammaproteobacteria</taxon>
        <taxon>Thiotrichales</taxon>
        <taxon>Francisellaceae</taxon>
        <taxon>Francisella</taxon>
    </lineage>
</organism>
<accession>A0A9Q2QI46</accession>
<dbReference type="Pfam" id="PF13700">
    <property type="entry name" value="DUF4158"/>
    <property type="match status" value="1"/>
</dbReference>
<evidence type="ECO:0000313" key="3">
    <source>
        <dbReference type="Proteomes" id="UP000701999"/>
    </source>
</evidence>
<proteinExistence type="predicted"/>
<gene>
    <name evidence="2" type="ORF">IB647_08975</name>
</gene>
<sequence>MSQFQVLPEYDAQQFDKPPKFNNQERISFFIMDKILDHVFVRNSNPDARVGAILQLGYFKATNKFYNINSYYKQDIRYISDLLNVDYKTINLLRNYPSTSKSNHKRLILEGLGFESFYKHKDLFDETIKNFVANQMLPRKIIYSVIDIFNEKKIETPSYDAFCKSITKHFRDFESSNIEQLDKILTKNLFLC</sequence>
<dbReference type="InterPro" id="IPR025296">
    <property type="entry name" value="DUF4158"/>
</dbReference>
<reference evidence="2 3" key="1">
    <citation type="submission" date="2020-09" db="EMBL/GenBank/DDBJ databases">
        <title>Development of specific Francisella tularensis PCR assay based on in-depth characterization of family Francisellaceae.</title>
        <authorList>
            <person name="Ohrman C."/>
            <person name="Sahl J."/>
            <person name="Sjodin A."/>
            <person name="Uneklint I."/>
            <person name="Ballard R."/>
            <person name="Karlsson L."/>
            <person name="Mcdonough R."/>
            <person name="Sundell D."/>
            <person name="Soria K."/>
            <person name="Brindeflk B."/>
            <person name="Vallesi A."/>
            <person name="Ramirez-Paredes J.G."/>
            <person name="Colquhoun D."/>
            <person name="Myrtennas K."/>
            <person name="Birdsell D."/>
            <person name="Johansson A."/>
            <person name="Wagner D."/>
            <person name="Forsman M."/>
        </authorList>
    </citation>
    <scope>NUCLEOTIDE SEQUENCE [LARGE SCALE GENOMIC DNA]</scope>
    <source>
        <strain evidence="2 3">FSC1140</strain>
    </source>
</reference>
<name>A0A9Q2QI46_9GAMM</name>
<protein>
    <submittedName>
        <fullName evidence="2">DUF4158 domain-containing protein</fullName>
    </submittedName>
</protein>
<dbReference type="GeneID" id="93255201"/>
<dbReference type="AlphaFoldDB" id="A0A9Q2QI46"/>
<evidence type="ECO:0000259" key="1">
    <source>
        <dbReference type="Pfam" id="PF13700"/>
    </source>
</evidence>
<dbReference type="Proteomes" id="UP000701999">
    <property type="component" value="Unassembled WGS sequence"/>
</dbReference>
<dbReference type="RefSeq" id="WP_159184468.1">
    <property type="nucleotide sequence ID" value="NZ_JACVJL010000103.1"/>
</dbReference>